<keyword evidence="1" id="KW-0472">Membrane</keyword>
<organism evidence="2 3">
    <name type="scientific">Mesomycoplasma bovoculi M165/69</name>
    <dbReference type="NCBI Taxonomy" id="743966"/>
    <lineage>
        <taxon>Bacteria</taxon>
        <taxon>Bacillati</taxon>
        <taxon>Mycoplasmatota</taxon>
        <taxon>Mycoplasmoidales</taxon>
        <taxon>Metamycoplasmataceae</taxon>
        <taxon>Mesomycoplasma</taxon>
    </lineage>
</organism>
<evidence type="ECO:0000313" key="3">
    <source>
        <dbReference type="Proteomes" id="UP000019229"/>
    </source>
</evidence>
<sequence>MYKKITKIPDFVFAILTFFIPIALLFIFFSPDFYKREIIKFGYLFLIAILCFILSLSISILWIKLKIVSFNFVFYYPVIDFSFVLILLTYNLSGNPGLLALRIILVLASIFLIIPSLIFKEKIKALMIQKSLRPKK</sequence>
<dbReference type="PATRIC" id="fig|743966.3.peg.585"/>
<dbReference type="HOGENOM" id="CLU_153171_0_0_14"/>
<dbReference type="RefSeq" id="WP_022935432.1">
    <property type="nucleotide sequence ID" value="NZ_CP007154.1"/>
</dbReference>
<keyword evidence="1" id="KW-1133">Transmembrane helix</keyword>
<dbReference type="EMBL" id="CP007154">
    <property type="protein sequence ID" value="AHH45580.1"/>
    <property type="molecule type" value="Genomic_DNA"/>
</dbReference>
<dbReference type="STRING" id="743966.MYB_02905"/>
<feature type="transmembrane region" description="Helical" evidence="1">
    <location>
        <begin position="74"/>
        <end position="93"/>
    </location>
</feature>
<dbReference type="NCBIfam" id="NF046002">
    <property type="entry name" value="MAG3450_fam"/>
    <property type="match status" value="1"/>
</dbReference>
<dbReference type="eggNOG" id="ENOG5032EQZ">
    <property type="taxonomic scope" value="Bacteria"/>
</dbReference>
<reference evidence="2 3" key="1">
    <citation type="journal article" date="2014" name="Genome Announc.">
        <title>Complete Genome Sequence of Mycoplasma bovoculi Strain M165/69T (ATCC 29104).</title>
        <authorList>
            <person name="Calcutt M.J."/>
            <person name="Foecking M.F."/>
        </authorList>
    </citation>
    <scope>NUCLEOTIDE SEQUENCE [LARGE SCALE GENOMIC DNA]</scope>
    <source>
        <strain evidence="2">M165/69</strain>
    </source>
</reference>
<protein>
    <submittedName>
        <fullName evidence="2">Uncharacterized protein</fullName>
    </submittedName>
</protein>
<evidence type="ECO:0000256" key="1">
    <source>
        <dbReference type="SAM" id="Phobius"/>
    </source>
</evidence>
<dbReference type="KEGG" id="mbc:MYB_02905"/>
<accession>W5UUS9</accession>
<dbReference type="Proteomes" id="UP000019229">
    <property type="component" value="Chromosome"/>
</dbReference>
<name>W5UUS9_9BACT</name>
<gene>
    <name evidence="2" type="ORF">MYB_02905</name>
</gene>
<keyword evidence="1" id="KW-0812">Transmembrane</keyword>
<proteinExistence type="predicted"/>
<feature type="transmembrane region" description="Helical" evidence="1">
    <location>
        <begin position="41"/>
        <end position="62"/>
    </location>
</feature>
<evidence type="ECO:0000313" key="2">
    <source>
        <dbReference type="EMBL" id="AHH45580.1"/>
    </source>
</evidence>
<feature type="transmembrane region" description="Helical" evidence="1">
    <location>
        <begin position="99"/>
        <end position="119"/>
    </location>
</feature>
<feature type="transmembrane region" description="Helical" evidence="1">
    <location>
        <begin position="12"/>
        <end position="29"/>
    </location>
</feature>
<dbReference type="OrthoDB" id="401372at2"/>
<keyword evidence="3" id="KW-1185">Reference proteome</keyword>
<dbReference type="AlphaFoldDB" id="W5UUS9"/>